<keyword evidence="7" id="KW-0863">Zinc-finger</keyword>
<dbReference type="GO" id="GO:0008270">
    <property type="term" value="F:zinc ion binding"/>
    <property type="evidence" value="ECO:0007669"/>
    <property type="project" value="UniProtKB-KW"/>
</dbReference>
<keyword evidence="10 15" id="KW-1133">Transmembrane helix</keyword>
<feature type="region of interest" description="Disordered" evidence="14">
    <location>
        <begin position="243"/>
        <end position="263"/>
    </location>
</feature>
<evidence type="ECO:0000256" key="7">
    <source>
        <dbReference type="ARBA" id="ARBA00022771"/>
    </source>
</evidence>
<evidence type="ECO:0000256" key="11">
    <source>
        <dbReference type="ARBA" id="ARBA00023136"/>
    </source>
</evidence>
<evidence type="ECO:0000256" key="2">
    <source>
        <dbReference type="ARBA" id="ARBA00004906"/>
    </source>
</evidence>
<name>A0A6B2L9Q4_9EUKA</name>
<evidence type="ECO:0000256" key="5">
    <source>
        <dbReference type="ARBA" id="ARBA00022692"/>
    </source>
</evidence>
<keyword evidence="5 15" id="KW-0812">Transmembrane</keyword>
<comment type="function">
    <text evidence="13">Component of a retrotranslocation channel required for peroxisome organization by mediating export of the PEX5 receptor from peroxisomes to the cytosol, thereby promoting PEX5 recycling.</text>
</comment>
<evidence type="ECO:0000259" key="16">
    <source>
        <dbReference type="Pfam" id="PF04757"/>
    </source>
</evidence>
<evidence type="ECO:0000256" key="14">
    <source>
        <dbReference type="SAM" id="MobiDB-lite"/>
    </source>
</evidence>
<dbReference type="PANTHER" id="PTHR12888:SF0">
    <property type="entry name" value="PEROXISOME ASSEMBLY PROTEIN 12"/>
    <property type="match status" value="1"/>
</dbReference>
<feature type="compositionally biased region" description="Pro residues" evidence="14">
    <location>
        <begin position="249"/>
        <end position="258"/>
    </location>
</feature>
<dbReference type="CDD" id="cd16451">
    <property type="entry name" value="mRING_PEX12"/>
    <property type="match status" value="1"/>
</dbReference>
<keyword evidence="9" id="KW-0653">Protein transport</keyword>
<evidence type="ECO:0000256" key="9">
    <source>
        <dbReference type="ARBA" id="ARBA00022927"/>
    </source>
</evidence>
<evidence type="ECO:0000256" key="8">
    <source>
        <dbReference type="ARBA" id="ARBA00022833"/>
    </source>
</evidence>
<dbReference type="Pfam" id="PF04757">
    <property type="entry name" value="Pex2_Pex12"/>
    <property type="match status" value="1"/>
</dbReference>
<keyword evidence="8" id="KW-0862">Zinc</keyword>
<dbReference type="EMBL" id="GIBP01004676">
    <property type="protein sequence ID" value="NDV33645.1"/>
    <property type="molecule type" value="Transcribed_RNA"/>
</dbReference>
<feature type="transmembrane region" description="Helical" evidence="15">
    <location>
        <begin position="134"/>
        <end position="155"/>
    </location>
</feature>
<keyword evidence="12 13" id="KW-0576">Peroxisome</keyword>
<sequence>MELFLESQMVPSLKPALEWILQVAMQNRSRLYPVLQYIDEIFYGMVFVLERHYLKYYDSSFSENFYGLKRIVVTEDGTKGAPLQKKHKLWSLFFLVVVPYIKTKLDKYYEKNFTNPRPGSPPPSDSAKRFFKLVYPYVVAIYEATFFLYQILYMYDYTQYYNPFFHLMGFTVKRQTLPDIEQIERKEKQKRLDRMKQSGFFIQLYNFVSDIFTKTLDYSQTILITTIFFFKFLEWWSQEPRFQQTDTLTPPPPSPPKRAPGGLPIPKEANHCPICNETRTNPCMAISGFVFCYSCLHKYVEENKRCPITFMPMEIDQIRRLYDDQIA</sequence>
<keyword evidence="11 13" id="KW-0472">Membrane</keyword>
<dbReference type="SUPFAM" id="SSF57850">
    <property type="entry name" value="RING/U-box"/>
    <property type="match status" value="1"/>
</dbReference>
<dbReference type="GO" id="GO:0004842">
    <property type="term" value="F:ubiquitin-protein transferase activity"/>
    <property type="evidence" value="ECO:0007669"/>
    <property type="project" value="TreeGrafter"/>
</dbReference>
<dbReference type="InterPro" id="IPR006845">
    <property type="entry name" value="Pex_N"/>
</dbReference>
<protein>
    <recommendedName>
        <fullName evidence="13">Peroxisome assembly protein 12</fullName>
    </recommendedName>
    <alternativeName>
        <fullName evidence="13">Peroxin-12</fullName>
    </alternativeName>
</protein>
<organism evidence="17">
    <name type="scientific">Arcella intermedia</name>
    <dbReference type="NCBI Taxonomy" id="1963864"/>
    <lineage>
        <taxon>Eukaryota</taxon>
        <taxon>Amoebozoa</taxon>
        <taxon>Tubulinea</taxon>
        <taxon>Elardia</taxon>
        <taxon>Arcellinida</taxon>
        <taxon>Sphaerothecina</taxon>
        <taxon>Arcellidae</taxon>
        <taxon>Arcella</taxon>
    </lineage>
</organism>
<evidence type="ECO:0000256" key="12">
    <source>
        <dbReference type="ARBA" id="ARBA00023140"/>
    </source>
</evidence>
<dbReference type="InterPro" id="IPR017375">
    <property type="entry name" value="PEX12"/>
</dbReference>
<dbReference type="GO" id="GO:0005778">
    <property type="term" value="C:peroxisomal membrane"/>
    <property type="evidence" value="ECO:0007669"/>
    <property type="project" value="UniProtKB-SubCell"/>
</dbReference>
<comment type="similarity">
    <text evidence="3 13">Belongs to the pex2/pex10/pex12 family.</text>
</comment>
<dbReference type="AlphaFoldDB" id="A0A6B2L9Q4"/>
<evidence type="ECO:0000256" key="4">
    <source>
        <dbReference type="ARBA" id="ARBA00022448"/>
    </source>
</evidence>
<comment type="pathway">
    <text evidence="2">Protein modification; protein ubiquitination.</text>
</comment>
<evidence type="ECO:0000256" key="3">
    <source>
        <dbReference type="ARBA" id="ARBA00008704"/>
    </source>
</evidence>
<evidence type="ECO:0000256" key="6">
    <source>
        <dbReference type="ARBA" id="ARBA00022723"/>
    </source>
</evidence>
<comment type="subcellular location">
    <subcellularLocation>
        <location evidence="1">Peroxisome membrane</location>
        <topology evidence="1">Multi-pass membrane protein</topology>
    </subcellularLocation>
</comment>
<accession>A0A6B2L9Q4</accession>
<dbReference type="GO" id="GO:0016558">
    <property type="term" value="P:protein import into peroxisome matrix"/>
    <property type="evidence" value="ECO:0007669"/>
    <property type="project" value="UniProtKB-UniRule"/>
</dbReference>
<evidence type="ECO:0000256" key="15">
    <source>
        <dbReference type="SAM" id="Phobius"/>
    </source>
</evidence>
<evidence type="ECO:0000256" key="1">
    <source>
        <dbReference type="ARBA" id="ARBA00004585"/>
    </source>
</evidence>
<keyword evidence="6" id="KW-0479">Metal-binding</keyword>
<feature type="domain" description="Pex N-terminal" evidence="16">
    <location>
        <begin position="7"/>
        <end position="238"/>
    </location>
</feature>
<dbReference type="Gene3D" id="3.30.40.10">
    <property type="entry name" value="Zinc/RING finger domain, C3HC4 (zinc finger)"/>
    <property type="match status" value="1"/>
</dbReference>
<proteinExistence type="inferred from homology"/>
<dbReference type="InterPro" id="IPR013083">
    <property type="entry name" value="Znf_RING/FYVE/PHD"/>
</dbReference>
<dbReference type="GO" id="GO:0006513">
    <property type="term" value="P:protein monoubiquitination"/>
    <property type="evidence" value="ECO:0007669"/>
    <property type="project" value="TreeGrafter"/>
</dbReference>
<dbReference type="GO" id="GO:1990429">
    <property type="term" value="C:peroxisomal importomer complex"/>
    <property type="evidence" value="ECO:0007669"/>
    <property type="project" value="TreeGrafter"/>
</dbReference>
<dbReference type="PIRSF" id="PIRSF038074">
    <property type="entry name" value="Peroxisome_assembly_p12"/>
    <property type="match status" value="1"/>
</dbReference>
<evidence type="ECO:0000256" key="10">
    <source>
        <dbReference type="ARBA" id="ARBA00022989"/>
    </source>
</evidence>
<dbReference type="PANTHER" id="PTHR12888">
    <property type="entry name" value="PEROXISOME ASSEMBLY PROTEIN 12 PEROXIN-12"/>
    <property type="match status" value="1"/>
</dbReference>
<reference evidence="17" key="1">
    <citation type="journal article" date="2020" name="J. Eukaryot. Microbiol.">
        <title>De novo Sequencing, Assembly and Annotation of the Transcriptome for the Free-Living Testate Amoeba Arcella intermedia.</title>
        <authorList>
            <person name="Ribeiro G.M."/>
            <person name="Porfirio-Sousa A.L."/>
            <person name="Maurer-Alcala X.X."/>
            <person name="Katz L.A."/>
            <person name="Lahr D.J.G."/>
        </authorList>
    </citation>
    <scope>NUCLEOTIDE SEQUENCE</scope>
</reference>
<evidence type="ECO:0000313" key="17">
    <source>
        <dbReference type="EMBL" id="NDV33645.1"/>
    </source>
</evidence>
<evidence type="ECO:0000256" key="13">
    <source>
        <dbReference type="PIRNR" id="PIRNR038074"/>
    </source>
</evidence>
<keyword evidence="4" id="KW-0813">Transport</keyword>